<comment type="subcellular location">
    <subcellularLocation>
        <location evidence="1">Nucleus</location>
    </subcellularLocation>
</comment>
<gene>
    <name evidence="12" type="ORF">M6B38_301200</name>
</gene>
<keyword evidence="7" id="KW-0804">Transcription</keyword>
<dbReference type="FunFam" id="2.40.330.10:FF:000006">
    <property type="entry name" value="B3 domain-containing transcription repressor VAL1"/>
    <property type="match status" value="1"/>
</dbReference>
<evidence type="ECO:0000256" key="8">
    <source>
        <dbReference type="ARBA" id="ARBA00023242"/>
    </source>
</evidence>
<dbReference type="GO" id="GO:0006355">
    <property type="term" value="P:regulation of DNA-templated transcription"/>
    <property type="evidence" value="ECO:0007669"/>
    <property type="project" value="UniProtKB-ARBA"/>
</dbReference>
<evidence type="ECO:0000256" key="4">
    <source>
        <dbReference type="ARBA" id="ARBA00022833"/>
    </source>
</evidence>
<dbReference type="InterPro" id="IPR057743">
    <property type="entry name" value="Zfn_VAL1-3_N"/>
</dbReference>
<evidence type="ECO:0000256" key="2">
    <source>
        <dbReference type="ARBA" id="ARBA00022723"/>
    </source>
</evidence>
<accession>A0AAX6HQ22</accession>
<feature type="region of interest" description="Disordered" evidence="9">
    <location>
        <begin position="1"/>
        <end position="20"/>
    </location>
</feature>
<feature type="compositionally biased region" description="Polar residues" evidence="9">
    <location>
        <begin position="509"/>
        <end position="520"/>
    </location>
</feature>
<organism evidence="12 13">
    <name type="scientific">Iris pallida</name>
    <name type="common">Sweet iris</name>
    <dbReference type="NCBI Taxonomy" id="29817"/>
    <lineage>
        <taxon>Eukaryota</taxon>
        <taxon>Viridiplantae</taxon>
        <taxon>Streptophyta</taxon>
        <taxon>Embryophyta</taxon>
        <taxon>Tracheophyta</taxon>
        <taxon>Spermatophyta</taxon>
        <taxon>Magnoliopsida</taxon>
        <taxon>Liliopsida</taxon>
        <taxon>Asparagales</taxon>
        <taxon>Iridaceae</taxon>
        <taxon>Iridoideae</taxon>
        <taxon>Irideae</taxon>
        <taxon>Iris</taxon>
    </lineage>
</organism>
<feature type="compositionally biased region" description="Polar residues" evidence="9">
    <location>
        <begin position="307"/>
        <end position="321"/>
    </location>
</feature>
<evidence type="ECO:0000256" key="5">
    <source>
        <dbReference type="ARBA" id="ARBA00023015"/>
    </source>
</evidence>
<dbReference type="EMBL" id="JANAVB010007600">
    <property type="protein sequence ID" value="KAJ6842415.1"/>
    <property type="molecule type" value="Genomic_DNA"/>
</dbReference>
<dbReference type="AlphaFoldDB" id="A0AAX6HQ22"/>
<evidence type="ECO:0000256" key="1">
    <source>
        <dbReference type="ARBA" id="ARBA00004123"/>
    </source>
</evidence>
<feature type="domain" description="CW-type" evidence="11">
    <location>
        <begin position="622"/>
        <end position="672"/>
    </location>
</feature>
<evidence type="ECO:0000259" key="10">
    <source>
        <dbReference type="PROSITE" id="PS50863"/>
    </source>
</evidence>
<dbReference type="PANTHER" id="PTHR46245:SF10">
    <property type="entry name" value="B3 DOMAIN-CONTAINING TRANSCRIPTION FACTOR VAL3"/>
    <property type="match status" value="1"/>
</dbReference>
<name>A0AAX6HQ22_IRIPA</name>
<dbReference type="InterPro" id="IPR015300">
    <property type="entry name" value="DNA-bd_pseudobarrel_sf"/>
</dbReference>
<dbReference type="Pfam" id="PF25813">
    <property type="entry name" value="zf_VAL1_N"/>
    <property type="match status" value="1"/>
</dbReference>
<keyword evidence="13" id="KW-1185">Reference proteome</keyword>
<dbReference type="GO" id="GO:0003677">
    <property type="term" value="F:DNA binding"/>
    <property type="evidence" value="ECO:0007669"/>
    <property type="project" value="UniProtKB-KW"/>
</dbReference>
<evidence type="ECO:0000256" key="9">
    <source>
        <dbReference type="SAM" id="MobiDB-lite"/>
    </source>
</evidence>
<feature type="compositionally biased region" description="Polar residues" evidence="9">
    <location>
        <begin position="812"/>
        <end position="826"/>
    </location>
</feature>
<evidence type="ECO:0000256" key="3">
    <source>
        <dbReference type="ARBA" id="ARBA00022771"/>
    </source>
</evidence>
<keyword evidence="5" id="KW-0805">Transcription regulation</keyword>
<feature type="region of interest" description="Disordered" evidence="9">
    <location>
        <begin position="774"/>
        <end position="882"/>
    </location>
</feature>
<evidence type="ECO:0000313" key="13">
    <source>
        <dbReference type="Proteomes" id="UP001140949"/>
    </source>
</evidence>
<dbReference type="InterPro" id="IPR011124">
    <property type="entry name" value="Znf_CW"/>
</dbReference>
<feature type="region of interest" description="Disordered" evidence="9">
    <location>
        <begin position="472"/>
        <end position="520"/>
    </location>
</feature>
<protein>
    <submittedName>
        <fullName evidence="12">B3 domain-containing protein-like</fullName>
    </submittedName>
</protein>
<evidence type="ECO:0000256" key="6">
    <source>
        <dbReference type="ARBA" id="ARBA00023125"/>
    </source>
</evidence>
<evidence type="ECO:0000259" key="11">
    <source>
        <dbReference type="PROSITE" id="PS51050"/>
    </source>
</evidence>
<reference evidence="12" key="2">
    <citation type="submission" date="2023-04" db="EMBL/GenBank/DDBJ databases">
        <authorList>
            <person name="Bruccoleri R.E."/>
            <person name="Oakeley E.J."/>
            <person name="Faust A.-M."/>
            <person name="Dessus-Babus S."/>
            <person name="Altorfer M."/>
            <person name="Burckhardt D."/>
            <person name="Oertli M."/>
            <person name="Naumann U."/>
            <person name="Petersen F."/>
            <person name="Wong J."/>
        </authorList>
    </citation>
    <scope>NUCLEOTIDE SEQUENCE</scope>
    <source>
        <strain evidence="12">GSM-AAB239-AS_SAM_17_03QT</strain>
        <tissue evidence="12">Leaf</tissue>
    </source>
</reference>
<keyword evidence="8" id="KW-0539">Nucleus</keyword>
<dbReference type="PANTHER" id="PTHR46245">
    <property type="entry name" value="B3 DOMAIN-CONTAINING PROTEIN OS07G0563300"/>
    <property type="match status" value="1"/>
</dbReference>
<reference evidence="12" key="1">
    <citation type="journal article" date="2023" name="GigaByte">
        <title>Genome assembly of the bearded iris, Iris pallida Lam.</title>
        <authorList>
            <person name="Bruccoleri R.E."/>
            <person name="Oakeley E.J."/>
            <person name="Faust A.M.E."/>
            <person name="Altorfer M."/>
            <person name="Dessus-Babus S."/>
            <person name="Burckhardt D."/>
            <person name="Oertli M."/>
            <person name="Naumann U."/>
            <person name="Petersen F."/>
            <person name="Wong J."/>
        </authorList>
    </citation>
    <scope>NUCLEOTIDE SEQUENCE</scope>
    <source>
        <strain evidence="12">GSM-AAB239-AS_SAM_17_03QT</strain>
    </source>
</reference>
<feature type="region of interest" description="Disordered" evidence="9">
    <location>
        <begin position="539"/>
        <end position="560"/>
    </location>
</feature>
<feature type="compositionally biased region" description="Basic and acidic residues" evidence="9">
    <location>
        <begin position="202"/>
        <end position="211"/>
    </location>
</feature>
<dbReference type="InterPro" id="IPR003340">
    <property type="entry name" value="B3_DNA-bd"/>
</dbReference>
<dbReference type="Pfam" id="PF07496">
    <property type="entry name" value="zf-CW"/>
    <property type="match status" value="1"/>
</dbReference>
<feature type="compositionally biased region" description="Polar residues" evidence="9">
    <location>
        <begin position="472"/>
        <end position="487"/>
    </location>
</feature>
<keyword evidence="4" id="KW-0862">Zinc</keyword>
<feature type="region of interest" description="Disordered" evidence="9">
    <location>
        <begin position="307"/>
        <end position="333"/>
    </location>
</feature>
<dbReference type="GO" id="GO:0005634">
    <property type="term" value="C:nucleus"/>
    <property type="evidence" value="ECO:0007669"/>
    <property type="project" value="UniProtKB-SubCell"/>
</dbReference>
<comment type="caution">
    <text evidence="12">The sequence shown here is derived from an EMBL/GenBank/DDBJ whole genome shotgun (WGS) entry which is preliminary data.</text>
</comment>
<dbReference type="SUPFAM" id="SSF101936">
    <property type="entry name" value="DNA-binding pseudobarrel domain"/>
    <property type="match status" value="1"/>
</dbReference>
<dbReference type="PROSITE" id="PS51050">
    <property type="entry name" value="ZF_CW"/>
    <property type="match status" value="1"/>
</dbReference>
<dbReference type="Proteomes" id="UP001140949">
    <property type="component" value="Unassembled WGS sequence"/>
</dbReference>
<dbReference type="PROSITE" id="PS50863">
    <property type="entry name" value="B3"/>
    <property type="match status" value="1"/>
</dbReference>
<feature type="region of interest" description="Disordered" evidence="9">
    <location>
        <begin position="197"/>
        <end position="239"/>
    </location>
</feature>
<dbReference type="SMART" id="SM01019">
    <property type="entry name" value="B3"/>
    <property type="match status" value="1"/>
</dbReference>
<proteinExistence type="predicted"/>
<dbReference type="Gene3D" id="2.40.330.10">
    <property type="entry name" value="DNA-binding pseudobarrel domain"/>
    <property type="match status" value="1"/>
</dbReference>
<feature type="domain" description="TF-B3" evidence="10">
    <location>
        <begin position="368"/>
        <end position="469"/>
    </location>
</feature>
<keyword evidence="6" id="KW-0238">DNA-binding</keyword>
<keyword evidence="3" id="KW-0863">Zinc-finger</keyword>
<dbReference type="CDD" id="cd10017">
    <property type="entry name" value="B3_DNA"/>
    <property type="match status" value="1"/>
</dbReference>
<dbReference type="Pfam" id="PF02362">
    <property type="entry name" value="B3"/>
    <property type="match status" value="1"/>
</dbReference>
<keyword evidence="2" id="KW-0479">Metal-binding</keyword>
<evidence type="ECO:0000313" key="12">
    <source>
        <dbReference type="EMBL" id="KAJ6842415.1"/>
    </source>
</evidence>
<sequence length="882" mass="96671">MASSSPAASPSAVAGASPSASAKICFNSYCKDPKEPPRRRSWRLRSGDHAELCDRCFHAYEQGNFCETFHSDTAGWRKCELCEKRLHCGCIVSLSSYLLLDAGGVECMACARKTSAVAQNQMWPPSLLLPQQTQVPERPKEYPVKTWNQGTGSFPGQWRQASHMWSAIGPQSELQQRLAFEFDRPPNAEKLISVSRPSISTQDRRMTDVPEKQASSNPNHIVRDRYGNGTTGDNPMSTRKGVISDPCTSGSPGVNFETHPSSNGKPSILKGDQSTFRMASPLPSPNGATDLGRISTTQAQRQMAPLSINQIPPNPHNQSDSFGEVRNGRSRADARTRAQLLPRYWPRITDQELQQISGNSNSVITPLFEKMLSASDAGRIGRLVLPKKCAEAYFPAISHPEGLPLKVQDAGGKEWIFQFRFWPNNNSRMYVLEGVTPCIQSMQLQAGDTVTFSRIDPEGKLVMGFRKASGISTEQDSQTVKTGNGLSTPPEVCKSTADVTANGPPGPQKGSTESKNPVNAADQSNLSKFEKAGFIQKDCSTAKSSPGPSKRKTGAFGSKSKRLRIENEDSIELKITWEEAQELLRPHPNDVPSVVVIEGHEFEEYKEPPVLGKPTIFTTNQAGDNNQWAQCEECLKWRKLPVDALLPSRWTCSENRWNPERSSCFSPQEMSTELTDMLPTKTVSRKLKVKVEHSDNFDVSDGLDTLANLAILGEGEALPASNQPTTKHPRHRPGCTCIVCIQPPSGKGPKHKSTCNCNVCLTVKRRFKTLMLRREKRQSEKEAETAAAGEKQPDNLSPEMMHLAGSDPPPSTGNGASGSSSPQKNLANEGEIEDEPEKKKTLSSPLKAQIDLNIQPEREEELSPVADAGGTARPFQDAMPTA</sequence>
<dbReference type="Gene3D" id="3.30.40.100">
    <property type="match status" value="1"/>
</dbReference>
<dbReference type="GO" id="GO:0008270">
    <property type="term" value="F:zinc ion binding"/>
    <property type="evidence" value="ECO:0007669"/>
    <property type="project" value="UniProtKB-KW"/>
</dbReference>
<evidence type="ECO:0000256" key="7">
    <source>
        <dbReference type="ARBA" id="ARBA00023163"/>
    </source>
</evidence>